<gene>
    <name evidence="2" type="ORF">SMRZ_LOCUS16939</name>
</gene>
<dbReference type="EMBL" id="UZAI01017256">
    <property type="protein sequence ID" value="VDP22516.1"/>
    <property type="molecule type" value="Genomic_DNA"/>
</dbReference>
<name>A0A183MLL4_9TREM</name>
<organism evidence="2 3">
    <name type="scientific">Schistosoma margrebowiei</name>
    <dbReference type="NCBI Taxonomy" id="48269"/>
    <lineage>
        <taxon>Eukaryota</taxon>
        <taxon>Metazoa</taxon>
        <taxon>Spiralia</taxon>
        <taxon>Lophotrochozoa</taxon>
        <taxon>Platyhelminthes</taxon>
        <taxon>Trematoda</taxon>
        <taxon>Digenea</taxon>
        <taxon>Strigeidida</taxon>
        <taxon>Schistosomatoidea</taxon>
        <taxon>Schistosomatidae</taxon>
        <taxon>Schistosoma</taxon>
    </lineage>
</organism>
<feature type="compositionally biased region" description="Basic residues" evidence="1">
    <location>
        <begin position="1"/>
        <end position="11"/>
    </location>
</feature>
<dbReference type="Proteomes" id="UP000277204">
    <property type="component" value="Unassembled WGS sequence"/>
</dbReference>
<keyword evidence="3" id="KW-1185">Reference proteome</keyword>
<evidence type="ECO:0000256" key="1">
    <source>
        <dbReference type="SAM" id="MobiDB-lite"/>
    </source>
</evidence>
<feature type="compositionally biased region" description="Basic and acidic residues" evidence="1">
    <location>
        <begin position="12"/>
        <end position="24"/>
    </location>
</feature>
<protein>
    <submittedName>
        <fullName evidence="2">Uncharacterized protein</fullName>
    </submittedName>
</protein>
<feature type="region of interest" description="Disordered" evidence="1">
    <location>
        <begin position="1"/>
        <end position="32"/>
    </location>
</feature>
<reference evidence="2 3" key="1">
    <citation type="submission" date="2018-11" db="EMBL/GenBank/DDBJ databases">
        <authorList>
            <consortium name="Pathogen Informatics"/>
        </authorList>
    </citation>
    <scope>NUCLEOTIDE SEQUENCE [LARGE SCALE GENOMIC DNA]</scope>
    <source>
        <strain evidence="2 3">Zambia</strain>
    </source>
</reference>
<accession>A0A183MLL4</accession>
<sequence>MSIYQRRKKSKWPLDKTRAGKHQDPTIYQLKH</sequence>
<evidence type="ECO:0000313" key="2">
    <source>
        <dbReference type="EMBL" id="VDP22516.1"/>
    </source>
</evidence>
<dbReference type="AlphaFoldDB" id="A0A183MLL4"/>
<evidence type="ECO:0000313" key="3">
    <source>
        <dbReference type="Proteomes" id="UP000277204"/>
    </source>
</evidence>
<proteinExistence type="predicted"/>